<dbReference type="EMBL" id="JAOPHQ010002857">
    <property type="protein sequence ID" value="KAK0145430.1"/>
    <property type="molecule type" value="Genomic_DNA"/>
</dbReference>
<dbReference type="PANTHER" id="PTHR37984:SF9">
    <property type="entry name" value="INTEGRASE CATALYTIC DOMAIN-CONTAINING PROTEIN"/>
    <property type="match status" value="1"/>
</dbReference>
<feature type="compositionally biased region" description="Polar residues" evidence="2">
    <location>
        <begin position="321"/>
        <end position="331"/>
    </location>
</feature>
<evidence type="ECO:0000259" key="3">
    <source>
        <dbReference type="Pfam" id="PF17921"/>
    </source>
</evidence>
<dbReference type="Proteomes" id="UP001174136">
    <property type="component" value="Unassembled WGS sequence"/>
</dbReference>
<dbReference type="PANTHER" id="PTHR37984">
    <property type="entry name" value="PROTEIN CBG26694"/>
    <property type="match status" value="1"/>
</dbReference>
<dbReference type="AlphaFoldDB" id="A0AA47P1Z3"/>
<feature type="domain" description="Integrase zinc-binding" evidence="3">
    <location>
        <begin position="120"/>
        <end position="174"/>
    </location>
</feature>
<dbReference type="InterPro" id="IPR050951">
    <property type="entry name" value="Retrovirus_Pol_polyprotein"/>
</dbReference>
<dbReference type="Gene3D" id="1.10.340.70">
    <property type="match status" value="1"/>
</dbReference>
<evidence type="ECO:0000256" key="1">
    <source>
        <dbReference type="ARBA" id="ARBA00039658"/>
    </source>
</evidence>
<reference evidence="4" key="1">
    <citation type="journal article" date="2023" name="Front. Mar. Sci.">
        <title>A new Merluccius polli reference genome to investigate the effects of global change in West African waters.</title>
        <authorList>
            <person name="Mateo J.L."/>
            <person name="Blanco-Fernandez C."/>
            <person name="Garcia-Vazquez E."/>
            <person name="Machado-Schiaffino G."/>
        </authorList>
    </citation>
    <scope>NUCLEOTIDE SEQUENCE</scope>
    <source>
        <strain evidence="4">C29</strain>
        <tissue evidence="4">Fin</tissue>
    </source>
</reference>
<keyword evidence="5" id="KW-1185">Reference proteome</keyword>
<feature type="region of interest" description="Disordered" evidence="2">
    <location>
        <begin position="310"/>
        <end position="334"/>
    </location>
</feature>
<organism evidence="4 5">
    <name type="scientific">Merluccius polli</name>
    <name type="common">Benguela hake</name>
    <name type="synonym">Merluccius cadenati</name>
    <dbReference type="NCBI Taxonomy" id="89951"/>
    <lineage>
        <taxon>Eukaryota</taxon>
        <taxon>Metazoa</taxon>
        <taxon>Chordata</taxon>
        <taxon>Craniata</taxon>
        <taxon>Vertebrata</taxon>
        <taxon>Euteleostomi</taxon>
        <taxon>Actinopterygii</taxon>
        <taxon>Neopterygii</taxon>
        <taxon>Teleostei</taxon>
        <taxon>Neoteleostei</taxon>
        <taxon>Acanthomorphata</taxon>
        <taxon>Zeiogadaria</taxon>
        <taxon>Gadariae</taxon>
        <taxon>Gadiformes</taxon>
        <taxon>Gadoidei</taxon>
        <taxon>Merlucciidae</taxon>
        <taxon>Merluccius</taxon>
    </lineage>
</organism>
<comment type="caution">
    <text evidence="4">The sequence shown here is derived from an EMBL/GenBank/DDBJ whole genome shotgun (WGS) entry which is preliminary data.</text>
</comment>
<name>A0AA47P1Z3_MERPO</name>
<protein>
    <recommendedName>
        <fullName evidence="1">Gypsy retrotransposon integrase-like protein 1</fullName>
    </recommendedName>
</protein>
<dbReference type="InterPro" id="IPR041588">
    <property type="entry name" value="Integrase_H2C2"/>
</dbReference>
<evidence type="ECO:0000313" key="4">
    <source>
        <dbReference type="EMBL" id="KAK0145430.1"/>
    </source>
</evidence>
<dbReference type="Pfam" id="PF17921">
    <property type="entry name" value="Integrase_H2C2"/>
    <property type="match status" value="1"/>
</dbReference>
<accession>A0AA47P1Z3</accession>
<sequence length="361" mass="40684">MRLMRFNPVAEYAPGKTLVVADTLSRSPLFSMWVETDTQSDVACYVASVVGAIPASQSKLDEMKMATASDANLQSVIKFIHTGWPEHISRVPVSIRAYVQVKAELSEHNGLVLRGCRIVVPQSMREEILQKIHQGHQGLVKCRERACSSVWWPGLSTEISNLVSSCQVCHEQKRTQQKEPLISTPLPDRPWKRIAMDLCEYNHQDYLLLMGRKIRTTLPTLEKNLQPKWPSRAAVKARDEQEKAKQAYYYNRRHGARPLPALQPGDTVRFKLDHEKSWSMPAVIASESITPRSFIIKTQQGAELRRNRRHLQPEPVPESSPPATSGNTGTDTHSDTLETVLHLQALHPVRLRPGLDGCANQ</sequence>
<evidence type="ECO:0000313" key="5">
    <source>
        <dbReference type="Proteomes" id="UP001174136"/>
    </source>
</evidence>
<dbReference type="FunFam" id="1.10.340.70:FF:000003">
    <property type="entry name" value="Protein CBG25708"/>
    <property type="match status" value="1"/>
</dbReference>
<proteinExistence type="predicted"/>
<evidence type="ECO:0000256" key="2">
    <source>
        <dbReference type="SAM" id="MobiDB-lite"/>
    </source>
</evidence>
<gene>
    <name evidence="4" type="ORF">N1851_015676</name>
</gene>